<name>A0ABS4AT11_9PROT</name>
<dbReference type="Proteomes" id="UP000680815">
    <property type="component" value="Unassembled WGS sequence"/>
</dbReference>
<protein>
    <recommendedName>
        <fullName evidence="3">Sulfotransferase family protein</fullName>
    </recommendedName>
</protein>
<keyword evidence="2" id="KW-1185">Reference proteome</keyword>
<comment type="caution">
    <text evidence="1">The sequence shown here is derived from an EMBL/GenBank/DDBJ whole genome shotgun (WGS) entry which is preliminary data.</text>
</comment>
<proteinExistence type="predicted"/>
<gene>
    <name evidence="1" type="ORF">J5Y09_11170</name>
</gene>
<dbReference type="EMBL" id="JAGIYZ010000009">
    <property type="protein sequence ID" value="MBP0464466.1"/>
    <property type="molecule type" value="Genomic_DNA"/>
</dbReference>
<dbReference type="RefSeq" id="WP_209351831.1">
    <property type="nucleotide sequence ID" value="NZ_JAGIYZ010000009.1"/>
</dbReference>
<evidence type="ECO:0000313" key="2">
    <source>
        <dbReference type="Proteomes" id="UP000680815"/>
    </source>
</evidence>
<dbReference type="InterPro" id="IPR027417">
    <property type="entry name" value="P-loop_NTPase"/>
</dbReference>
<evidence type="ECO:0000313" key="1">
    <source>
        <dbReference type="EMBL" id="MBP0464466.1"/>
    </source>
</evidence>
<sequence length="378" mass="41487">MLAFLPVQEVFPPPPQLTLLGEDFATARERLDTTSFLHGHVRVSLAGLLPLERLRLVTFIRHPVRLVASHYLYFRHMPDLPMHAPAKALGIADFLRAYPQYGVNPQARYLNIALGQPRPVGDEEAPTAAVSALSRFDFVGVTERMGESLAAMSEHYGLPCFDVGRQNEGKASRDEVEACEAVLRRDEFLARLGADLVLRREAEERLNRWRAERDVARAAAALLAGLKGAGPMPWTLVREADAAVTFLDGWYPQGWVGTPQDSARYWWSAEAARLLVASASPGPLRISIQVVEALGFDAARIRVTAGGRVLPVEAELAEPGIRLTFRIDAALMAARGGALAVSFIGPRSSTFAEHEPATGDHRRRSFAIREVTIARETG</sequence>
<accession>A0ABS4AT11</accession>
<reference evidence="1 2" key="1">
    <citation type="submission" date="2021-03" db="EMBL/GenBank/DDBJ databases">
        <authorList>
            <person name="So Y."/>
        </authorList>
    </citation>
    <scope>NUCLEOTIDE SEQUENCE [LARGE SCALE GENOMIC DNA]</scope>
    <source>
        <strain evidence="1 2">PWR1</strain>
    </source>
</reference>
<dbReference type="Gene3D" id="3.40.50.300">
    <property type="entry name" value="P-loop containing nucleotide triphosphate hydrolases"/>
    <property type="match status" value="1"/>
</dbReference>
<evidence type="ECO:0008006" key="3">
    <source>
        <dbReference type="Google" id="ProtNLM"/>
    </source>
</evidence>
<organism evidence="1 2">
    <name type="scientific">Roseomonas nitratireducens</name>
    <dbReference type="NCBI Taxonomy" id="2820810"/>
    <lineage>
        <taxon>Bacteria</taxon>
        <taxon>Pseudomonadati</taxon>
        <taxon>Pseudomonadota</taxon>
        <taxon>Alphaproteobacteria</taxon>
        <taxon>Acetobacterales</taxon>
        <taxon>Roseomonadaceae</taxon>
        <taxon>Roseomonas</taxon>
    </lineage>
</organism>